<dbReference type="Gene3D" id="3.30.420.10">
    <property type="entry name" value="Ribonuclease H-like superfamily/Ribonuclease H"/>
    <property type="match status" value="1"/>
</dbReference>
<dbReference type="PANTHER" id="PTHR47326:SF1">
    <property type="entry name" value="HTH PSQ-TYPE DOMAIN-CONTAINING PROTEIN"/>
    <property type="match status" value="1"/>
</dbReference>
<dbReference type="Proteomes" id="UP001159042">
    <property type="component" value="Unassembled WGS sequence"/>
</dbReference>
<dbReference type="PANTHER" id="PTHR47326">
    <property type="entry name" value="TRANSPOSABLE ELEMENT TC3 TRANSPOSASE-LIKE PROTEIN"/>
    <property type="match status" value="1"/>
</dbReference>
<evidence type="ECO:0000259" key="1">
    <source>
        <dbReference type="Pfam" id="PF16087"/>
    </source>
</evidence>
<sequence>YGDVRRSQQETCNIFNNLYPNRNPITRSTVSKLLKKFNQTGAIKDLSKSGRIKIATTEDKSLDKTIDDPHLSTRQISRELDISQTSIMKILHDNIFHPYKVRLVQELSDDDFGRREEFADTMMEKCYDQNNPNFLNNVMFSDEATFCIDGNVNRHNCRYWSRNNPRWMRESHTQYPQKINVWAGIIGDKIIGPFFIEGNLNGPAYLNLLQNSIIPELARLFPNLRSPLASTTTKVGTLLKTKLLKAVGATSKRQLTHKSQKLYSLARDLKRVAVKLDSKLAKNKERLSNAL</sequence>
<gene>
    <name evidence="2" type="ORF">NQ315_013480</name>
</gene>
<comment type="caution">
    <text evidence="2">The sequence shown here is derived from an EMBL/GenBank/DDBJ whole genome shotgun (WGS) entry which is preliminary data.</text>
</comment>
<keyword evidence="3" id="KW-1185">Reference proteome</keyword>
<evidence type="ECO:0000313" key="2">
    <source>
        <dbReference type="EMBL" id="KAJ8912413.1"/>
    </source>
</evidence>
<dbReference type="Pfam" id="PF16087">
    <property type="entry name" value="DUF4817"/>
    <property type="match status" value="1"/>
</dbReference>
<protein>
    <recommendedName>
        <fullName evidence="1">DUF4817 domain-containing protein</fullName>
    </recommendedName>
</protein>
<dbReference type="GO" id="GO:0003676">
    <property type="term" value="F:nucleic acid binding"/>
    <property type="evidence" value="ECO:0007669"/>
    <property type="project" value="InterPro"/>
</dbReference>
<reference evidence="2 3" key="1">
    <citation type="journal article" date="2023" name="Insect Mol. Biol.">
        <title>Genome sequencing provides insights into the evolution of gene families encoding plant cell wall-degrading enzymes in longhorned beetles.</title>
        <authorList>
            <person name="Shin N.R."/>
            <person name="Okamura Y."/>
            <person name="Kirsch R."/>
            <person name="Pauchet Y."/>
        </authorList>
    </citation>
    <scope>NUCLEOTIDE SEQUENCE [LARGE SCALE GENOMIC DNA]</scope>
    <source>
        <strain evidence="2">EAD_L_NR</strain>
    </source>
</reference>
<organism evidence="2 3">
    <name type="scientific">Exocentrus adspersus</name>
    <dbReference type="NCBI Taxonomy" id="1586481"/>
    <lineage>
        <taxon>Eukaryota</taxon>
        <taxon>Metazoa</taxon>
        <taxon>Ecdysozoa</taxon>
        <taxon>Arthropoda</taxon>
        <taxon>Hexapoda</taxon>
        <taxon>Insecta</taxon>
        <taxon>Pterygota</taxon>
        <taxon>Neoptera</taxon>
        <taxon>Endopterygota</taxon>
        <taxon>Coleoptera</taxon>
        <taxon>Polyphaga</taxon>
        <taxon>Cucujiformia</taxon>
        <taxon>Chrysomeloidea</taxon>
        <taxon>Cerambycidae</taxon>
        <taxon>Lamiinae</taxon>
        <taxon>Acanthocinini</taxon>
        <taxon>Exocentrus</taxon>
    </lineage>
</organism>
<dbReference type="InterPro" id="IPR036397">
    <property type="entry name" value="RNaseH_sf"/>
</dbReference>
<dbReference type="AlphaFoldDB" id="A0AAV8VE64"/>
<dbReference type="InterPro" id="IPR032135">
    <property type="entry name" value="DUF4817"/>
</dbReference>
<feature type="domain" description="DUF4817" evidence="1">
    <location>
        <begin position="1"/>
        <end position="43"/>
    </location>
</feature>
<dbReference type="EMBL" id="JANEYG010000131">
    <property type="protein sequence ID" value="KAJ8912413.1"/>
    <property type="molecule type" value="Genomic_DNA"/>
</dbReference>
<evidence type="ECO:0000313" key="3">
    <source>
        <dbReference type="Proteomes" id="UP001159042"/>
    </source>
</evidence>
<name>A0AAV8VE64_9CUCU</name>
<proteinExistence type="predicted"/>
<accession>A0AAV8VE64</accession>
<feature type="non-terminal residue" evidence="2">
    <location>
        <position position="1"/>
    </location>
</feature>